<proteinExistence type="inferred from homology"/>
<comment type="similarity">
    <text evidence="1">Belongs to the sigma-70 factor family. ECF subfamily.</text>
</comment>
<name>A0ABQ6GPL7_9GAMM</name>
<evidence type="ECO:0000256" key="2">
    <source>
        <dbReference type="ARBA" id="ARBA00023015"/>
    </source>
</evidence>
<evidence type="ECO:0000313" key="9">
    <source>
        <dbReference type="Proteomes" id="UP001157186"/>
    </source>
</evidence>
<sequence>MEIEKLVAQATRGDKKALERITEAIQNNVYSLALRMLVNPEDAKDATQEILIKIITNLSSFRFKSQFTTWVYSVAANYLISEKKLLSKELGLTFDRFKEDLENGLHEPTLLQDDPSYQTLLNELRISCTMAMLLCLKPDHRMAYILGDIYEMEHIEASEILQISKDNFRQQLSRARAKVIGFTSKNCGLVNSCAKCSCERKITDVHNKQCITVNNIYFTSDKQYSYKDVKASLLLTQQSLKSLALQQSINHHECPVDLSAMITSLVTDALKSNKALQHVCQ</sequence>
<keyword evidence="4" id="KW-0238">DNA-binding</keyword>
<keyword evidence="3" id="KW-0731">Sigma factor</keyword>
<dbReference type="NCBIfam" id="TIGR02937">
    <property type="entry name" value="sigma70-ECF"/>
    <property type="match status" value="1"/>
</dbReference>
<evidence type="ECO:0000256" key="3">
    <source>
        <dbReference type="ARBA" id="ARBA00023082"/>
    </source>
</evidence>
<comment type="caution">
    <text evidence="8">The sequence shown here is derived from an EMBL/GenBank/DDBJ whole genome shotgun (WGS) entry which is preliminary data.</text>
</comment>
<dbReference type="SUPFAM" id="SSF88659">
    <property type="entry name" value="Sigma3 and sigma4 domains of RNA polymerase sigma factors"/>
    <property type="match status" value="1"/>
</dbReference>
<dbReference type="Gene3D" id="1.10.1740.10">
    <property type="match status" value="1"/>
</dbReference>
<evidence type="ECO:0000256" key="1">
    <source>
        <dbReference type="ARBA" id="ARBA00010641"/>
    </source>
</evidence>
<dbReference type="InterPro" id="IPR036388">
    <property type="entry name" value="WH-like_DNA-bd_sf"/>
</dbReference>
<dbReference type="EMBL" id="BSST01000001">
    <property type="protein sequence ID" value="GLX77317.1"/>
    <property type="molecule type" value="Genomic_DNA"/>
</dbReference>
<gene>
    <name evidence="8" type="ORF">tinsulaeT_06570</name>
</gene>
<evidence type="ECO:0000256" key="4">
    <source>
        <dbReference type="ARBA" id="ARBA00023125"/>
    </source>
</evidence>
<dbReference type="InterPro" id="IPR013249">
    <property type="entry name" value="RNA_pol_sigma70_r4_t2"/>
</dbReference>
<evidence type="ECO:0008006" key="10">
    <source>
        <dbReference type="Google" id="ProtNLM"/>
    </source>
</evidence>
<dbReference type="Gene3D" id="1.10.10.10">
    <property type="entry name" value="Winged helix-like DNA-binding domain superfamily/Winged helix DNA-binding domain"/>
    <property type="match status" value="1"/>
</dbReference>
<dbReference type="InterPro" id="IPR013324">
    <property type="entry name" value="RNA_pol_sigma_r3/r4-like"/>
</dbReference>
<keyword evidence="9" id="KW-1185">Reference proteome</keyword>
<dbReference type="Pfam" id="PF08281">
    <property type="entry name" value="Sigma70_r4_2"/>
    <property type="match status" value="1"/>
</dbReference>
<evidence type="ECO:0000256" key="5">
    <source>
        <dbReference type="ARBA" id="ARBA00023163"/>
    </source>
</evidence>
<dbReference type="RefSeq" id="WP_284243168.1">
    <property type="nucleotide sequence ID" value="NZ_BSST01000001.1"/>
</dbReference>
<feature type="domain" description="RNA polymerase sigma-70 region 2" evidence="6">
    <location>
        <begin position="24"/>
        <end position="82"/>
    </location>
</feature>
<protein>
    <recommendedName>
        <fullName evidence="10">RNA polymerase sigma factor</fullName>
    </recommendedName>
</protein>
<evidence type="ECO:0000259" key="6">
    <source>
        <dbReference type="Pfam" id="PF04542"/>
    </source>
</evidence>
<dbReference type="InterPro" id="IPR039425">
    <property type="entry name" value="RNA_pol_sigma-70-like"/>
</dbReference>
<dbReference type="InterPro" id="IPR007627">
    <property type="entry name" value="RNA_pol_sigma70_r2"/>
</dbReference>
<dbReference type="Proteomes" id="UP001157186">
    <property type="component" value="Unassembled WGS sequence"/>
</dbReference>
<keyword evidence="5" id="KW-0804">Transcription</keyword>
<dbReference type="InterPro" id="IPR013325">
    <property type="entry name" value="RNA_pol_sigma_r2"/>
</dbReference>
<evidence type="ECO:0000313" key="8">
    <source>
        <dbReference type="EMBL" id="GLX77317.1"/>
    </source>
</evidence>
<organism evidence="8 9">
    <name type="scientific">Thalassotalea insulae</name>
    <dbReference type="NCBI Taxonomy" id="2056778"/>
    <lineage>
        <taxon>Bacteria</taxon>
        <taxon>Pseudomonadati</taxon>
        <taxon>Pseudomonadota</taxon>
        <taxon>Gammaproteobacteria</taxon>
        <taxon>Alteromonadales</taxon>
        <taxon>Colwelliaceae</taxon>
        <taxon>Thalassotalea</taxon>
    </lineage>
</organism>
<dbReference type="PANTHER" id="PTHR43133:SF8">
    <property type="entry name" value="RNA POLYMERASE SIGMA FACTOR HI_1459-RELATED"/>
    <property type="match status" value="1"/>
</dbReference>
<feature type="domain" description="RNA polymerase sigma factor 70 region 4 type 2" evidence="7">
    <location>
        <begin position="129"/>
        <end position="178"/>
    </location>
</feature>
<accession>A0ABQ6GPL7</accession>
<dbReference type="InterPro" id="IPR014284">
    <property type="entry name" value="RNA_pol_sigma-70_dom"/>
</dbReference>
<keyword evidence="2" id="KW-0805">Transcription regulation</keyword>
<dbReference type="SUPFAM" id="SSF88946">
    <property type="entry name" value="Sigma2 domain of RNA polymerase sigma factors"/>
    <property type="match status" value="1"/>
</dbReference>
<evidence type="ECO:0000259" key="7">
    <source>
        <dbReference type="Pfam" id="PF08281"/>
    </source>
</evidence>
<dbReference type="Pfam" id="PF04542">
    <property type="entry name" value="Sigma70_r2"/>
    <property type="match status" value="1"/>
</dbReference>
<dbReference type="PANTHER" id="PTHR43133">
    <property type="entry name" value="RNA POLYMERASE ECF-TYPE SIGMA FACTO"/>
    <property type="match status" value="1"/>
</dbReference>
<reference evidence="8 9" key="1">
    <citation type="submission" date="2023-03" db="EMBL/GenBank/DDBJ databases">
        <title>Draft genome sequence of Thalassotalea insulae KCTC 62186T.</title>
        <authorList>
            <person name="Sawabe T."/>
        </authorList>
    </citation>
    <scope>NUCLEOTIDE SEQUENCE [LARGE SCALE GENOMIC DNA]</scope>
    <source>
        <strain evidence="8 9">KCTC 62186</strain>
    </source>
</reference>